<name>A0A1M7UF62_9BRAD</name>
<evidence type="ECO:0000256" key="1">
    <source>
        <dbReference type="ARBA" id="ARBA00010552"/>
    </source>
</evidence>
<evidence type="ECO:0000313" key="2">
    <source>
        <dbReference type="EMBL" id="SHN81535.1"/>
    </source>
</evidence>
<reference evidence="3" key="1">
    <citation type="submission" date="2016-11" db="EMBL/GenBank/DDBJ databases">
        <authorList>
            <person name="Varghese N."/>
            <person name="Submissions S."/>
        </authorList>
    </citation>
    <scope>NUCLEOTIDE SEQUENCE [LARGE SCALE GENOMIC DNA]</scope>
    <source>
        <strain evidence="3">GAS401</strain>
    </source>
</reference>
<comment type="similarity">
    <text evidence="1">Belongs to the RutC family.</text>
</comment>
<protein>
    <submittedName>
        <fullName evidence="2">Enamine deaminase RidA, house cleaning of reactive enamine intermediates, YjgF/YER057c/UK114 family</fullName>
    </submittedName>
</protein>
<keyword evidence="3" id="KW-1185">Reference proteome</keyword>
<proteinExistence type="inferred from homology"/>
<dbReference type="GO" id="GO:0005829">
    <property type="term" value="C:cytosol"/>
    <property type="evidence" value="ECO:0007669"/>
    <property type="project" value="TreeGrafter"/>
</dbReference>
<organism evidence="2 3">
    <name type="scientific">Bradyrhizobium erythrophlei</name>
    <dbReference type="NCBI Taxonomy" id="1437360"/>
    <lineage>
        <taxon>Bacteria</taxon>
        <taxon>Pseudomonadati</taxon>
        <taxon>Pseudomonadota</taxon>
        <taxon>Alphaproteobacteria</taxon>
        <taxon>Hyphomicrobiales</taxon>
        <taxon>Nitrobacteraceae</taxon>
        <taxon>Bradyrhizobium</taxon>
    </lineage>
</organism>
<dbReference type="Gene3D" id="3.30.1330.40">
    <property type="entry name" value="RutC-like"/>
    <property type="match status" value="1"/>
</dbReference>
<dbReference type="SUPFAM" id="SSF55298">
    <property type="entry name" value="YjgF-like"/>
    <property type="match status" value="1"/>
</dbReference>
<dbReference type="InterPro" id="IPR035959">
    <property type="entry name" value="RutC-like_sf"/>
</dbReference>
<dbReference type="Pfam" id="PF01042">
    <property type="entry name" value="Ribonuc_L-PSP"/>
    <property type="match status" value="1"/>
</dbReference>
<dbReference type="CDD" id="cd00448">
    <property type="entry name" value="YjgF_YER057c_UK114_family"/>
    <property type="match status" value="1"/>
</dbReference>
<dbReference type="RefSeq" id="WP_072821515.1">
    <property type="nucleotide sequence ID" value="NZ_LT670849.1"/>
</dbReference>
<dbReference type="PANTHER" id="PTHR11803">
    <property type="entry name" value="2-IMINOBUTANOATE/2-IMINOPROPANOATE DEAMINASE RIDA"/>
    <property type="match status" value="1"/>
</dbReference>
<dbReference type="EMBL" id="LT670849">
    <property type="protein sequence ID" value="SHN81535.1"/>
    <property type="molecule type" value="Genomic_DNA"/>
</dbReference>
<dbReference type="GO" id="GO:0019239">
    <property type="term" value="F:deaminase activity"/>
    <property type="evidence" value="ECO:0007669"/>
    <property type="project" value="TreeGrafter"/>
</dbReference>
<dbReference type="Proteomes" id="UP000184096">
    <property type="component" value="Chromosome I"/>
</dbReference>
<dbReference type="InterPro" id="IPR006175">
    <property type="entry name" value="YjgF/YER057c/UK114"/>
</dbReference>
<evidence type="ECO:0000313" key="3">
    <source>
        <dbReference type="Proteomes" id="UP000184096"/>
    </source>
</evidence>
<gene>
    <name evidence="2" type="ORF">SAMN05444170_4757</name>
</gene>
<sequence length="136" mass="15141">MSAELNIYNPDELGPPMGQYTHVTRVKANEFLFIAGMLSGDSKGNVIGDGDFDAQTAQVFRNVEAALRSAGASWANVVQFTTYLVHSQDIPKFMAFRLREFPKMFPNGKYPPNTLLIVDRLVKEQFLVEVQTIAAV</sequence>
<accession>A0A1M7UF62</accession>
<dbReference type="PANTHER" id="PTHR11803:SF58">
    <property type="entry name" value="PROTEIN HMF1-RELATED"/>
    <property type="match status" value="1"/>
</dbReference>
<dbReference type="OrthoDB" id="9803101at2"/>
<dbReference type="AlphaFoldDB" id="A0A1M7UF62"/>